<dbReference type="EMBL" id="ACHJ01000107">
    <property type="protein sequence ID" value="EEI17010.1"/>
    <property type="molecule type" value="Genomic_DNA"/>
</dbReference>
<dbReference type="Proteomes" id="UP000006196">
    <property type="component" value="Unassembled WGS sequence"/>
</dbReference>
<organism evidence="1 2">
    <name type="scientific">Corynebacterium lipophiloflavum (strain ATCC 700352 / DSM 44291 / CCUG 37336 / JCM 10383 / DMMZ 1944)</name>
    <dbReference type="NCBI Taxonomy" id="525263"/>
    <lineage>
        <taxon>Bacteria</taxon>
        <taxon>Bacillati</taxon>
        <taxon>Actinomycetota</taxon>
        <taxon>Actinomycetes</taxon>
        <taxon>Mycobacteriales</taxon>
        <taxon>Corynebacteriaceae</taxon>
        <taxon>Corynebacterium</taxon>
    </lineage>
</organism>
<accession>C0XRR9</accession>
<proteinExistence type="predicted"/>
<gene>
    <name evidence="1" type="ORF">HMPREF0298_1139</name>
</gene>
<comment type="caution">
    <text evidence="1">The sequence shown here is derived from an EMBL/GenBank/DDBJ whole genome shotgun (WGS) entry which is preliminary data.</text>
</comment>
<evidence type="ECO:0000313" key="1">
    <source>
        <dbReference type="EMBL" id="EEI17010.1"/>
    </source>
</evidence>
<dbReference type="Pfam" id="PF12079">
    <property type="entry name" value="DUF3558"/>
    <property type="match status" value="1"/>
</dbReference>
<dbReference type="InterPro" id="IPR024520">
    <property type="entry name" value="DUF3558"/>
</dbReference>
<sequence length="147" mass="15721">MVIGPFDPEEVKHNLFDPCTEISDAEFAAAGLVKSEVQPEPRVLSDRFIVTCAIEGEDPYTETLLVTNAAPKSVILSTSQQFNSHSAQVPEIFAFGPPNGGTEMCDVAIETKRGTFSASVFTYRASGDVTDLCAKAADTLGKLYLVG</sequence>
<dbReference type="eggNOG" id="ENOG5031JYU">
    <property type="taxonomic scope" value="Bacteria"/>
</dbReference>
<dbReference type="HOGENOM" id="CLU_1764944_0_0_11"/>
<reference evidence="1" key="1">
    <citation type="submission" date="2009-01" db="EMBL/GenBank/DDBJ databases">
        <authorList>
            <person name="Qin X."/>
            <person name="Bachman B."/>
            <person name="Battles P."/>
            <person name="Bell A."/>
            <person name="Bess C."/>
            <person name="Bickham C."/>
            <person name="Chaboub L."/>
            <person name="Chen D."/>
            <person name="Coyle M."/>
            <person name="Deiros D.R."/>
            <person name="Dinh H."/>
            <person name="Forbes L."/>
            <person name="Fowler G."/>
            <person name="Francisco L."/>
            <person name="Fu Q."/>
            <person name="Gubbala S."/>
            <person name="Hale W."/>
            <person name="Han Y."/>
            <person name="Hemphill L."/>
            <person name="Highlander S.K."/>
            <person name="Hirani K."/>
            <person name="Hogues M."/>
            <person name="Jackson L."/>
            <person name="Jakkamsetti A."/>
            <person name="Javaid M."/>
            <person name="Jiang H."/>
            <person name="Korchina V."/>
            <person name="Kovar C."/>
            <person name="Lara F."/>
            <person name="Lee S."/>
            <person name="Mata R."/>
            <person name="Mathew T."/>
            <person name="Moen C."/>
            <person name="Morales K."/>
            <person name="Munidasa M."/>
            <person name="Nazareth L."/>
            <person name="Ngo R."/>
            <person name="Nguyen L."/>
            <person name="Okwuonu G."/>
            <person name="Ongeri F."/>
            <person name="Patil S."/>
            <person name="Petrosino J."/>
            <person name="Pham C."/>
            <person name="Pham P."/>
            <person name="Pu L.-L."/>
            <person name="Puazo M."/>
            <person name="Raj R."/>
            <person name="Reid J."/>
            <person name="Rouhana J."/>
            <person name="Saada N."/>
            <person name="Shang Y."/>
            <person name="Simmons D."/>
            <person name="Thornton R."/>
            <person name="Warren J."/>
            <person name="Weissenberger G."/>
            <person name="Zhang J."/>
            <person name="Zhang L."/>
            <person name="Zhou C."/>
            <person name="Zhu D."/>
            <person name="Muzny D."/>
            <person name="Worley K."/>
            <person name="Gibbs R."/>
        </authorList>
    </citation>
    <scope>NUCLEOTIDE SEQUENCE [LARGE SCALE GENOMIC DNA]</scope>
    <source>
        <strain evidence="1">DSM 44291</strain>
    </source>
</reference>
<evidence type="ECO:0000313" key="2">
    <source>
        <dbReference type="Proteomes" id="UP000006196"/>
    </source>
</evidence>
<name>C0XRR9_CORLD</name>
<evidence type="ECO:0008006" key="3">
    <source>
        <dbReference type="Google" id="ProtNLM"/>
    </source>
</evidence>
<dbReference type="AlphaFoldDB" id="C0XRR9"/>
<keyword evidence="2" id="KW-1185">Reference proteome</keyword>
<dbReference type="STRING" id="525263.HMPREF0298_1139"/>
<protein>
    <recommendedName>
        <fullName evidence="3">DUF3558 domain-containing protein</fullName>
    </recommendedName>
</protein>